<dbReference type="OrthoDB" id="3019750at2759"/>
<keyword evidence="1" id="KW-0472">Membrane</keyword>
<keyword evidence="1" id="KW-0812">Transmembrane</keyword>
<organism evidence="2 3">
    <name type="scientific">Marasmius oreades</name>
    <name type="common">fairy-ring Marasmius</name>
    <dbReference type="NCBI Taxonomy" id="181124"/>
    <lineage>
        <taxon>Eukaryota</taxon>
        <taxon>Fungi</taxon>
        <taxon>Dikarya</taxon>
        <taxon>Basidiomycota</taxon>
        <taxon>Agaricomycotina</taxon>
        <taxon>Agaricomycetes</taxon>
        <taxon>Agaricomycetidae</taxon>
        <taxon>Agaricales</taxon>
        <taxon>Marasmiineae</taxon>
        <taxon>Marasmiaceae</taxon>
        <taxon>Marasmius</taxon>
    </lineage>
</organism>
<feature type="transmembrane region" description="Helical" evidence="1">
    <location>
        <begin position="110"/>
        <end position="132"/>
    </location>
</feature>
<feature type="transmembrane region" description="Helical" evidence="1">
    <location>
        <begin position="273"/>
        <end position="292"/>
    </location>
</feature>
<feature type="transmembrane region" description="Helical" evidence="1">
    <location>
        <begin position="234"/>
        <end position="253"/>
    </location>
</feature>
<dbReference type="GeneID" id="66076824"/>
<name>A0A9P7S292_9AGAR</name>
<feature type="transmembrane region" description="Helical" evidence="1">
    <location>
        <begin position="57"/>
        <end position="75"/>
    </location>
</feature>
<dbReference type="KEGG" id="more:E1B28_007748"/>
<feature type="transmembrane region" description="Helical" evidence="1">
    <location>
        <begin position="30"/>
        <end position="48"/>
    </location>
</feature>
<reference evidence="2" key="1">
    <citation type="journal article" date="2021" name="Genome Biol. Evol.">
        <title>The assembled and annotated genome of the fairy-ring fungus Marasmius oreades.</title>
        <authorList>
            <person name="Hiltunen M."/>
            <person name="Ament-Velasquez S.L."/>
            <person name="Johannesson H."/>
        </authorList>
    </citation>
    <scope>NUCLEOTIDE SEQUENCE</scope>
    <source>
        <strain evidence="2">03SP1</strain>
    </source>
</reference>
<feature type="transmembrane region" description="Helical" evidence="1">
    <location>
        <begin position="193"/>
        <end position="214"/>
    </location>
</feature>
<keyword evidence="1" id="KW-1133">Transmembrane helix</keyword>
<evidence type="ECO:0000313" key="2">
    <source>
        <dbReference type="EMBL" id="KAG7094136.1"/>
    </source>
</evidence>
<accession>A0A9P7S292</accession>
<dbReference type="Proteomes" id="UP001049176">
    <property type="component" value="Chromosome 4"/>
</dbReference>
<feature type="transmembrane region" description="Helical" evidence="1">
    <location>
        <begin position="144"/>
        <end position="173"/>
    </location>
</feature>
<proteinExistence type="predicted"/>
<keyword evidence="3" id="KW-1185">Reference proteome</keyword>
<evidence type="ECO:0000256" key="1">
    <source>
        <dbReference type="SAM" id="Phobius"/>
    </source>
</evidence>
<sequence>MASVLEDILAPFLSAESIITQTISTVAVTFFIYGIYCVVFGLSIRVLIRRNSRAHKLYTGCSIALFVLATIYTAVKTWGALQQALNGFRAVKTKDYLPFVQYLEGNDGEAAWVGTSDMISTLMNSIADTMLIHRCYVLFNYNKFILFPLAFIAFVLNGIDLGCIITITTGLGTSSKPLKLPIVLKAYSIDHDALIGIVVFQIVLALITGGRIWWITRQTRQMMVGSIHSRYNDIVAIIIESALLYAGILLAAVVLEDVLDPFMTGVFPFDIPVVPSLMSGLAPTMVIARIAYGKAVDNLNVDSQTVSTFRAASGQTPSQQMSDAGMGRAAIQFHLRMDGTDERV</sequence>
<evidence type="ECO:0000313" key="3">
    <source>
        <dbReference type="Proteomes" id="UP001049176"/>
    </source>
</evidence>
<dbReference type="AlphaFoldDB" id="A0A9P7S292"/>
<comment type="caution">
    <text evidence="2">The sequence shown here is derived from an EMBL/GenBank/DDBJ whole genome shotgun (WGS) entry which is preliminary data.</text>
</comment>
<dbReference type="EMBL" id="CM032184">
    <property type="protein sequence ID" value="KAG7094136.1"/>
    <property type="molecule type" value="Genomic_DNA"/>
</dbReference>
<protein>
    <submittedName>
        <fullName evidence="2">Uncharacterized protein</fullName>
    </submittedName>
</protein>
<dbReference type="RefSeq" id="XP_043010606.1">
    <property type="nucleotide sequence ID" value="XM_043152520.1"/>
</dbReference>
<gene>
    <name evidence="2" type="ORF">E1B28_007748</name>
</gene>